<dbReference type="GO" id="GO:0016810">
    <property type="term" value="F:hydrolase activity, acting on carbon-nitrogen (but not peptide) bonds"/>
    <property type="evidence" value="ECO:0007669"/>
    <property type="project" value="InterPro"/>
</dbReference>
<evidence type="ECO:0000313" key="3">
    <source>
        <dbReference type="EMBL" id="PNS08955.1"/>
    </source>
</evidence>
<protein>
    <submittedName>
        <fullName evidence="3">Putative xylanase/chitin deacetylase</fullName>
    </submittedName>
</protein>
<dbReference type="Gene3D" id="3.20.20.370">
    <property type="entry name" value="Glycoside hydrolase/deacetylase"/>
    <property type="match status" value="1"/>
</dbReference>
<dbReference type="InterPro" id="IPR011330">
    <property type="entry name" value="Glyco_hydro/deAcase_b/a-brl"/>
</dbReference>
<dbReference type="InterPro" id="IPR002509">
    <property type="entry name" value="NODB_dom"/>
</dbReference>
<keyword evidence="1" id="KW-0812">Transmembrane</keyword>
<dbReference type="GO" id="GO:0045493">
    <property type="term" value="P:xylan catabolic process"/>
    <property type="evidence" value="ECO:0007669"/>
    <property type="project" value="UniProtKB-KW"/>
</dbReference>
<proteinExistence type="predicted"/>
<reference evidence="3 4" key="1">
    <citation type="submission" date="2017-08" db="EMBL/GenBank/DDBJ databases">
        <title>Lysobacter sylvestris genome.</title>
        <authorList>
            <person name="Zhang D.-C."/>
            <person name="Albuquerque L."/>
            <person name="Franca L."/>
            <person name="Froufe H.J.C."/>
            <person name="Barroso C."/>
            <person name="Egas C."/>
            <person name="Da Costa M."/>
            <person name="Margesin R."/>
        </authorList>
    </citation>
    <scope>NUCLEOTIDE SEQUENCE [LARGE SCALE GENOMIC DNA]</scope>
    <source>
        <strain evidence="3 4">AM20-91</strain>
    </source>
</reference>
<organism evidence="3 4">
    <name type="scientific">Solilutibacter silvestris</name>
    <dbReference type="NCBI Taxonomy" id="1645665"/>
    <lineage>
        <taxon>Bacteria</taxon>
        <taxon>Pseudomonadati</taxon>
        <taxon>Pseudomonadota</taxon>
        <taxon>Gammaproteobacteria</taxon>
        <taxon>Lysobacterales</taxon>
        <taxon>Lysobacteraceae</taxon>
        <taxon>Solilutibacter</taxon>
    </lineage>
</organism>
<dbReference type="SUPFAM" id="SSF88713">
    <property type="entry name" value="Glycoside hydrolase/deacetylase"/>
    <property type="match status" value="1"/>
</dbReference>
<keyword evidence="3" id="KW-0858">Xylan degradation</keyword>
<dbReference type="CDD" id="cd10917">
    <property type="entry name" value="CE4_NodB_like_6s_7s"/>
    <property type="match status" value="1"/>
</dbReference>
<keyword evidence="1" id="KW-0472">Membrane</keyword>
<dbReference type="AlphaFoldDB" id="A0A2K1Q1N7"/>
<evidence type="ECO:0000259" key="2">
    <source>
        <dbReference type="PROSITE" id="PS51677"/>
    </source>
</evidence>
<dbReference type="PANTHER" id="PTHR10587:SF137">
    <property type="entry name" value="4-DEOXY-4-FORMAMIDO-L-ARABINOSE-PHOSPHOUNDECAPRENOL DEFORMYLASE ARND-RELATED"/>
    <property type="match status" value="1"/>
</dbReference>
<feature type="transmembrane region" description="Helical" evidence="1">
    <location>
        <begin position="38"/>
        <end position="56"/>
    </location>
</feature>
<dbReference type="InterPro" id="IPR050248">
    <property type="entry name" value="Polysacc_deacetylase_ArnD"/>
</dbReference>
<dbReference type="RefSeq" id="WP_103074073.1">
    <property type="nucleotide sequence ID" value="NZ_NPZB01000001.1"/>
</dbReference>
<gene>
    <name evidence="3" type="ORF">Lysil_0584</name>
</gene>
<keyword evidence="3" id="KW-0378">Hydrolase</keyword>
<dbReference type="Proteomes" id="UP000236220">
    <property type="component" value="Unassembled WGS sequence"/>
</dbReference>
<keyword evidence="3" id="KW-0624">Polysaccharide degradation</keyword>
<dbReference type="Pfam" id="PF01522">
    <property type="entry name" value="Polysacc_deac_1"/>
    <property type="match status" value="1"/>
</dbReference>
<feature type="transmembrane region" description="Helical" evidence="1">
    <location>
        <begin position="16"/>
        <end position="32"/>
    </location>
</feature>
<keyword evidence="3" id="KW-0326">Glycosidase</keyword>
<keyword evidence="1" id="KW-1133">Transmembrane helix</keyword>
<dbReference type="OrthoDB" id="276604at2"/>
<dbReference type="PROSITE" id="PS51677">
    <property type="entry name" value="NODB"/>
    <property type="match status" value="1"/>
</dbReference>
<comment type="caution">
    <text evidence="3">The sequence shown here is derived from an EMBL/GenBank/DDBJ whole genome shotgun (WGS) entry which is preliminary data.</text>
</comment>
<evidence type="ECO:0000313" key="4">
    <source>
        <dbReference type="Proteomes" id="UP000236220"/>
    </source>
</evidence>
<evidence type="ECO:0000256" key="1">
    <source>
        <dbReference type="SAM" id="Phobius"/>
    </source>
</evidence>
<name>A0A2K1Q1N7_9GAMM</name>
<keyword evidence="4" id="KW-1185">Reference proteome</keyword>
<dbReference type="EMBL" id="NPZB01000001">
    <property type="protein sequence ID" value="PNS08955.1"/>
    <property type="molecule type" value="Genomic_DNA"/>
</dbReference>
<accession>A0A2K1Q1N7</accession>
<dbReference type="PANTHER" id="PTHR10587">
    <property type="entry name" value="GLYCOSYL TRANSFERASE-RELATED"/>
    <property type="match status" value="1"/>
</dbReference>
<feature type="domain" description="NodB homology" evidence="2">
    <location>
        <begin position="74"/>
        <end position="254"/>
    </location>
</feature>
<dbReference type="GO" id="GO:0016798">
    <property type="term" value="F:hydrolase activity, acting on glycosyl bonds"/>
    <property type="evidence" value="ECO:0007669"/>
    <property type="project" value="UniProtKB-KW"/>
</dbReference>
<sequence length="268" mass="30096">MNDLHSRLVPRHPQRWWAWLVASQLLVAWLWWRLGWRIGLPCMFASHALFWWGAMYPRSQFYSPCLARLPTHERVVWLTIDDGPSNETMAMLDLLDAHDAKATFFVVGDRAAAHPELIREIVRRGHGIGNHSCSHPASHFWALGPRRMRAEITRCQDILRSITGIAPIWFRAVVGMANPFVAAPLRDLGLARVAWTARGYDGVAGNVASVVARIERDLAPGAIVLLHEGAAHGHNIDILREVLQRLDAMGFRAVLPEQLATITPDVAR</sequence>
<keyword evidence="3" id="KW-0119">Carbohydrate metabolism</keyword>